<dbReference type="GO" id="GO:0003677">
    <property type="term" value="F:DNA binding"/>
    <property type="evidence" value="ECO:0007669"/>
    <property type="project" value="UniProtKB-UniRule"/>
</dbReference>
<reference evidence="6 7" key="1">
    <citation type="submission" date="2013-07" db="EMBL/GenBank/DDBJ databases">
        <authorList>
            <person name="Genoscope - CEA"/>
        </authorList>
    </citation>
    <scope>NUCLEOTIDE SEQUENCE [LARGE SCALE GENOMIC DNA]</scope>
    <source>
        <strain evidence="6 7">G6</strain>
    </source>
</reference>
<dbReference type="AlphaFoldDB" id="A0A068R3T4"/>
<evidence type="ECO:0000256" key="4">
    <source>
        <dbReference type="PROSITE-ProRule" id="PRU00335"/>
    </source>
</evidence>
<dbReference type="OrthoDB" id="270177at2"/>
<dbReference type="InterPro" id="IPR036271">
    <property type="entry name" value="Tet_transcr_reg_TetR-rel_C_sf"/>
</dbReference>
<dbReference type="RefSeq" id="WP_045958745.1">
    <property type="nucleotide sequence ID" value="NZ_FO704551.1"/>
</dbReference>
<dbReference type="PROSITE" id="PS50977">
    <property type="entry name" value="HTH_TETR_2"/>
    <property type="match status" value="1"/>
</dbReference>
<evidence type="ECO:0000256" key="2">
    <source>
        <dbReference type="ARBA" id="ARBA00023125"/>
    </source>
</evidence>
<dbReference type="STRING" id="1354304.XPG1_1931"/>
<sequence>MRIKEFDTDKIVEAAMQVFWLRGYAGTSIQDLVEGTGLSRSSLYNTFENKYGLYQKALEHYSTITAANIELIAGEGTAKESIRKLLLSIAEDELSDSLMRGCMVANASLELAGHDTTIADLVLYNLKRLQKALEKRIQAGQLAGEISKEKNASALAYFFVNTIQGLRIMGKGCSVQERQRCLHDVINIALETL</sequence>
<dbReference type="InterPro" id="IPR001647">
    <property type="entry name" value="HTH_TetR"/>
</dbReference>
<evidence type="ECO:0000256" key="1">
    <source>
        <dbReference type="ARBA" id="ARBA00023015"/>
    </source>
</evidence>
<proteinExistence type="predicted"/>
<feature type="domain" description="HTH tetR-type" evidence="5">
    <location>
        <begin position="5"/>
        <end position="65"/>
    </location>
</feature>
<dbReference type="PRINTS" id="PR00455">
    <property type="entry name" value="HTHTETR"/>
</dbReference>
<keyword evidence="7" id="KW-1185">Reference proteome</keyword>
<keyword evidence="2 4" id="KW-0238">DNA-binding</keyword>
<feature type="DNA-binding region" description="H-T-H motif" evidence="4">
    <location>
        <begin position="28"/>
        <end position="47"/>
    </location>
</feature>
<evidence type="ECO:0000259" key="5">
    <source>
        <dbReference type="PROSITE" id="PS50977"/>
    </source>
</evidence>
<dbReference type="PANTHER" id="PTHR47506:SF1">
    <property type="entry name" value="HTH-TYPE TRANSCRIPTIONAL REGULATOR YJDC"/>
    <property type="match status" value="1"/>
</dbReference>
<dbReference type="Gene3D" id="1.10.10.60">
    <property type="entry name" value="Homeodomain-like"/>
    <property type="match status" value="1"/>
</dbReference>
<gene>
    <name evidence="6" type="ORF">XPG1_1931</name>
</gene>
<protein>
    <submittedName>
        <fullName evidence="6">Transcriptional regulator, TetR family</fullName>
    </submittedName>
</protein>
<dbReference type="EMBL" id="FO704551">
    <property type="protein sequence ID" value="CDG21586.1"/>
    <property type="molecule type" value="Genomic_DNA"/>
</dbReference>
<dbReference type="KEGG" id="xpo:XPG1_1931"/>
<dbReference type="Gene3D" id="1.10.357.10">
    <property type="entry name" value="Tetracycline Repressor, domain 2"/>
    <property type="match status" value="1"/>
</dbReference>
<dbReference type="Pfam" id="PF00440">
    <property type="entry name" value="TetR_N"/>
    <property type="match status" value="1"/>
</dbReference>
<keyword evidence="3" id="KW-0804">Transcription</keyword>
<evidence type="ECO:0000256" key="3">
    <source>
        <dbReference type="ARBA" id="ARBA00023163"/>
    </source>
</evidence>
<dbReference type="HOGENOM" id="CLU_069356_28_0_6"/>
<evidence type="ECO:0000313" key="7">
    <source>
        <dbReference type="Proteomes" id="UP000032735"/>
    </source>
</evidence>
<evidence type="ECO:0000313" key="6">
    <source>
        <dbReference type="EMBL" id="CDG21586.1"/>
    </source>
</evidence>
<dbReference type="Proteomes" id="UP000032735">
    <property type="component" value="Chromosome"/>
</dbReference>
<keyword evidence="1" id="KW-0805">Transcription regulation</keyword>
<accession>A0A068R3T4</accession>
<name>A0A068R3T4_9GAMM</name>
<dbReference type="InterPro" id="IPR011075">
    <property type="entry name" value="TetR_C"/>
</dbReference>
<dbReference type="PANTHER" id="PTHR47506">
    <property type="entry name" value="TRANSCRIPTIONAL REGULATORY PROTEIN"/>
    <property type="match status" value="1"/>
</dbReference>
<dbReference type="Pfam" id="PF16925">
    <property type="entry name" value="TetR_C_13"/>
    <property type="match status" value="1"/>
</dbReference>
<dbReference type="SUPFAM" id="SSF46689">
    <property type="entry name" value="Homeodomain-like"/>
    <property type="match status" value="1"/>
</dbReference>
<dbReference type="SUPFAM" id="SSF48498">
    <property type="entry name" value="Tetracyclin repressor-like, C-terminal domain"/>
    <property type="match status" value="1"/>
</dbReference>
<organism evidence="6 7">
    <name type="scientific">Xenorhabdus poinarii G6</name>
    <dbReference type="NCBI Taxonomy" id="1354304"/>
    <lineage>
        <taxon>Bacteria</taxon>
        <taxon>Pseudomonadati</taxon>
        <taxon>Pseudomonadota</taxon>
        <taxon>Gammaproteobacteria</taxon>
        <taxon>Enterobacterales</taxon>
        <taxon>Morganellaceae</taxon>
        <taxon>Xenorhabdus</taxon>
    </lineage>
</organism>
<dbReference type="InterPro" id="IPR009057">
    <property type="entry name" value="Homeodomain-like_sf"/>
</dbReference>